<gene>
    <name evidence="15" type="ORF">SAMN02745149_00688</name>
</gene>
<comment type="cofactor">
    <cofactor evidence="11">
        <name>Mg(2+)</name>
        <dbReference type="ChEBI" id="CHEBI:18420"/>
    </cofactor>
    <text evidence="11">Binds 1 Mg(2+) ion per subunit.</text>
</comment>
<protein>
    <recommendedName>
        <fullName evidence="4 11">Acetolactate synthase</fullName>
        <ecNumber evidence="4 11">2.2.1.6</ecNumber>
    </recommendedName>
</protein>
<dbReference type="RefSeq" id="WP_078932610.1">
    <property type="nucleotide sequence ID" value="NZ_FUWG01000004.1"/>
</dbReference>
<evidence type="ECO:0000256" key="10">
    <source>
        <dbReference type="ARBA" id="ARBA00023304"/>
    </source>
</evidence>
<dbReference type="SUPFAM" id="SSF52518">
    <property type="entry name" value="Thiamin diphosphate-binding fold (THDP-binding)"/>
    <property type="match status" value="2"/>
</dbReference>
<dbReference type="FunFam" id="3.40.50.1220:FF:000008">
    <property type="entry name" value="Acetolactate synthase"/>
    <property type="match status" value="1"/>
</dbReference>
<dbReference type="GO" id="GO:0050660">
    <property type="term" value="F:flavin adenine dinucleotide binding"/>
    <property type="evidence" value="ECO:0007669"/>
    <property type="project" value="InterPro"/>
</dbReference>
<dbReference type="InterPro" id="IPR000399">
    <property type="entry name" value="TPP-bd_CS"/>
</dbReference>
<evidence type="ECO:0000313" key="16">
    <source>
        <dbReference type="Proteomes" id="UP000190423"/>
    </source>
</evidence>
<dbReference type="GO" id="GO:0030976">
    <property type="term" value="F:thiamine pyrophosphate binding"/>
    <property type="evidence" value="ECO:0007669"/>
    <property type="project" value="UniProtKB-UniRule"/>
</dbReference>
<accession>A0A1T4JPX0</accession>
<evidence type="ECO:0000256" key="2">
    <source>
        <dbReference type="ARBA" id="ARBA00005025"/>
    </source>
</evidence>
<dbReference type="SUPFAM" id="SSF52467">
    <property type="entry name" value="DHS-like NAD/FAD-binding domain"/>
    <property type="match status" value="1"/>
</dbReference>
<keyword evidence="8 11" id="KW-0460">Magnesium</keyword>
<feature type="domain" description="Thiamine pyrophosphate enzyme central" evidence="12">
    <location>
        <begin position="206"/>
        <end position="340"/>
    </location>
</feature>
<evidence type="ECO:0000256" key="6">
    <source>
        <dbReference type="ARBA" id="ARBA00022679"/>
    </source>
</evidence>
<name>A0A1T4JPX0_TREPO</name>
<evidence type="ECO:0000256" key="7">
    <source>
        <dbReference type="ARBA" id="ARBA00022723"/>
    </source>
</evidence>
<comment type="pathway">
    <text evidence="1 11">Amino-acid biosynthesis; L-isoleucine biosynthesis; L-isoleucine from 2-oxobutanoate: step 1/4.</text>
</comment>
<dbReference type="EC" id="2.2.1.6" evidence="4 11"/>
<evidence type="ECO:0000259" key="12">
    <source>
        <dbReference type="Pfam" id="PF00205"/>
    </source>
</evidence>
<dbReference type="UniPathway" id="UPA00049">
    <property type="reaction ID" value="UER00059"/>
</dbReference>
<proteinExistence type="inferred from homology"/>
<dbReference type="Proteomes" id="UP000190423">
    <property type="component" value="Unassembled WGS sequence"/>
</dbReference>
<dbReference type="InterPro" id="IPR011766">
    <property type="entry name" value="TPP_enzyme_TPP-bd"/>
</dbReference>
<evidence type="ECO:0000313" key="15">
    <source>
        <dbReference type="EMBL" id="SJZ32125.1"/>
    </source>
</evidence>
<evidence type="ECO:0000256" key="8">
    <source>
        <dbReference type="ARBA" id="ARBA00022842"/>
    </source>
</evidence>
<organism evidence="15 16">
    <name type="scientific">Treponema porcinum</name>
    <dbReference type="NCBI Taxonomy" id="261392"/>
    <lineage>
        <taxon>Bacteria</taxon>
        <taxon>Pseudomonadati</taxon>
        <taxon>Spirochaetota</taxon>
        <taxon>Spirochaetia</taxon>
        <taxon>Spirochaetales</taxon>
        <taxon>Treponemataceae</taxon>
        <taxon>Treponema</taxon>
    </lineage>
</organism>
<dbReference type="InterPro" id="IPR029035">
    <property type="entry name" value="DHS-like_NAD/FAD-binding_dom"/>
</dbReference>
<comment type="cofactor">
    <cofactor evidence="11">
        <name>thiamine diphosphate</name>
        <dbReference type="ChEBI" id="CHEBI:58937"/>
    </cofactor>
    <text evidence="11">Binds 1 thiamine pyrophosphate per subunit.</text>
</comment>
<keyword evidence="16" id="KW-1185">Reference proteome</keyword>
<evidence type="ECO:0000259" key="14">
    <source>
        <dbReference type="Pfam" id="PF02776"/>
    </source>
</evidence>
<dbReference type="GO" id="GO:0009099">
    <property type="term" value="P:L-valine biosynthetic process"/>
    <property type="evidence" value="ECO:0007669"/>
    <property type="project" value="UniProtKB-UniPathway"/>
</dbReference>
<evidence type="ECO:0000256" key="4">
    <source>
        <dbReference type="ARBA" id="ARBA00013145"/>
    </source>
</evidence>
<keyword evidence="7 11" id="KW-0479">Metal-binding</keyword>
<keyword evidence="6 11" id="KW-0808">Transferase</keyword>
<dbReference type="NCBIfam" id="TIGR00118">
    <property type="entry name" value="acolac_lg"/>
    <property type="match status" value="1"/>
</dbReference>
<comment type="similarity">
    <text evidence="3 11">Belongs to the TPP enzyme family.</text>
</comment>
<dbReference type="Gene3D" id="3.40.50.1220">
    <property type="entry name" value="TPP-binding domain"/>
    <property type="match status" value="1"/>
</dbReference>
<dbReference type="GO" id="GO:0003984">
    <property type="term" value="F:acetolactate synthase activity"/>
    <property type="evidence" value="ECO:0007669"/>
    <property type="project" value="UniProtKB-EC"/>
</dbReference>
<feature type="domain" description="Thiamine pyrophosphate enzyme N-terminal TPP-binding" evidence="14">
    <location>
        <begin position="4"/>
        <end position="119"/>
    </location>
</feature>
<dbReference type="OrthoDB" id="4494979at2"/>
<dbReference type="InterPro" id="IPR012846">
    <property type="entry name" value="Acetolactate_synth_lsu"/>
</dbReference>
<dbReference type="Pfam" id="PF02775">
    <property type="entry name" value="TPP_enzyme_C"/>
    <property type="match status" value="1"/>
</dbReference>
<dbReference type="InterPro" id="IPR045229">
    <property type="entry name" value="TPP_enz"/>
</dbReference>
<keyword evidence="10 11" id="KW-0100">Branched-chain amino acid biosynthesis</keyword>
<dbReference type="InterPro" id="IPR012000">
    <property type="entry name" value="Thiamin_PyroP_enz_cen_dom"/>
</dbReference>
<dbReference type="InterPro" id="IPR039368">
    <property type="entry name" value="AHAS_TPP"/>
</dbReference>
<evidence type="ECO:0000256" key="3">
    <source>
        <dbReference type="ARBA" id="ARBA00007812"/>
    </source>
</evidence>
<evidence type="ECO:0000256" key="11">
    <source>
        <dbReference type="RuleBase" id="RU003591"/>
    </source>
</evidence>
<feature type="domain" description="Thiamine pyrophosphate enzyme TPP-binding" evidence="13">
    <location>
        <begin position="398"/>
        <end position="544"/>
    </location>
</feature>
<reference evidence="15 16" key="1">
    <citation type="submission" date="2017-02" db="EMBL/GenBank/DDBJ databases">
        <authorList>
            <person name="Peterson S.W."/>
        </authorList>
    </citation>
    <scope>NUCLEOTIDE SEQUENCE [LARGE SCALE GENOMIC DNA]</scope>
    <source>
        <strain evidence="15 16">ATCC BAA-908</strain>
    </source>
</reference>
<dbReference type="PROSITE" id="PS00187">
    <property type="entry name" value="TPP_ENZYMES"/>
    <property type="match status" value="1"/>
</dbReference>
<comment type="catalytic activity">
    <reaction evidence="11">
        <text>2 pyruvate + H(+) = (2S)-2-acetolactate + CO2</text>
        <dbReference type="Rhea" id="RHEA:25249"/>
        <dbReference type="ChEBI" id="CHEBI:15361"/>
        <dbReference type="ChEBI" id="CHEBI:15378"/>
        <dbReference type="ChEBI" id="CHEBI:16526"/>
        <dbReference type="ChEBI" id="CHEBI:58476"/>
        <dbReference type="EC" id="2.2.1.6"/>
    </reaction>
</comment>
<dbReference type="FunFam" id="3.40.50.970:FF:000007">
    <property type="entry name" value="Acetolactate synthase"/>
    <property type="match status" value="1"/>
</dbReference>
<dbReference type="GO" id="GO:0009097">
    <property type="term" value="P:isoleucine biosynthetic process"/>
    <property type="evidence" value="ECO:0007669"/>
    <property type="project" value="UniProtKB-UniPathway"/>
</dbReference>
<evidence type="ECO:0000256" key="1">
    <source>
        <dbReference type="ARBA" id="ARBA00004974"/>
    </source>
</evidence>
<dbReference type="Pfam" id="PF00205">
    <property type="entry name" value="TPP_enzyme_M"/>
    <property type="match status" value="1"/>
</dbReference>
<evidence type="ECO:0000259" key="13">
    <source>
        <dbReference type="Pfam" id="PF02775"/>
    </source>
</evidence>
<dbReference type="EMBL" id="FUWG01000004">
    <property type="protein sequence ID" value="SJZ32125.1"/>
    <property type="molecule type" value="Genomic_DNA"/>
</dbReference>
<keyword evidence="5 11" id="KW-0028">Amino-acid biosynthesis</keyword>
<dbReference type="STRING" id="261392.SAMN02745149_00688"/>
<dbReference type="Pfam" id="PF02776">
    <property type="entry name" value="TPP_enzyme_N"/>
    <property type="match status" value="1"/>
</dbReference>
<dbReference type="PANTHER" id="PTHR18968">
    <property type="entry name" value="THIAMINE PYROPHOSPHATE ENZYMES"/>
    <property type="match status" value="1"/>
</dbReference>
<dbReference type="CDD" id="cd02015">
    <property type="entry name" value="TPP_AHAS"/>
    <property type="match status" value="1"/>
</dbReference>
<dbReference type="GO" id="GO:0000287">
    <property type="term" value="F:magnesium ion binding"/>
    <property type="evidence" value="ECO:0007669"/>
    <property type="project" value="UniProtKB-UniRule"/>
</dbReference>
<dbReference type="GeneID" id="78316001"/>
<comment type="pathway">
    <text evidence="2 11">Amino-acid biosynthesis; L-valine biosynthesis; L-valine from pyruvate: step 1/4.</text>
</comment>
<keyword evidence="9 11" id="KW-0786">Thiamine pyrophosphate</keyword>
<sequence length="576" mass="62934">MKITGSQIVIECLVEQGVDTVFGYPGGAILNIYDELYKNENRIRHILTAHEQGASHAADGYARATGKVGVCMATSGPGATNLVTGIATAYMDSVPLVAITCNVGKSLLGKDSFQEIDITGVTMPITKHNFIVMDVKDLAQTIREAFAIARSGRPGPVLIDIPKDVTAAVTEFEPLKNPSDVDMLISRHKNIKRAVTLSEPDEGQLKMAAELINGAKRPVIYAGGGVKISGAEKELLAFAEKADIPVSESLMARDCFPSLHPLCTWMVGMHGTKASNMAITESDLVIAIGARFSDRVYGDSSKFAQHAKVLHIDIDPAEINKNISTDGCVVGDVKQVLAALLPMINAVKHDEWISQVQEWKKEYPSCYDKNPKDSINPKFICECINRIAGEDTFITTEVGQHQMWTAQFYPFSKPRTFITSGGLGTMGYGTGAAIGIQLAKPERRVVHIAGDGSFRMNCNELATISHYNLPIVIVVENNNALGNVRMWQRLFYGKRFSQTTLDFGPDWVKLADAYGIKGYRATNAKEFEKVFAEAFKSGKAAIIDARVDKDEMVLPMVPGGKPIYNMIMELSKEMMD</sequence>
<evidence type="ECO:0000256" key="9">
    <source>
        <dbReference type="ARBA" id="ARBA00023052"/>
    </source>
</evidence>
<dbReference type="CDD" id="cd07035">
    <property type="entry name" value="TPP_PYR_POX_like"/>
    <property type="match status" value="1"/>
</dbReference>
<evidence type="ECO:0000256" key="5">
    <source>
        <dbReference type="ARBA" id="ARBA00022605"/>
    </source>
</evidence>
<dbReference type="GO" id="GO:0005948">
    <property type="term" value="C:acetolactate synthase complex"/>
    <property type="evidence" value="ECO:0007669"/>
    <property type="project" value="TreeGrafter"/>
</dbReference>
<dbReference type="Gene3D" id="3.40.50.970">
    <property type="match status" value="2"/>
</dbReference>
<dbReference type="PANTHER" id="PTHR18968:SF13">
    <property type="entry name" value="ACETOLACTATE SYNTHASE CATALYTIC SUBUNIT, MITOCHONDRIAL"/>
    <property type="match status" value="1"/>
</dbReference>
<dbReference type="UniPathway" id="UPA00047">
    <property type="reaction ID" value="UER00055"/>
</dbReference>
<dbReference type="InterPro" id="IPR012001">
    <property type="entry name" value="Thiamin_PyroP_enz_TPP-bd_dom"/>
</dbReference>
<dbReference type="AlphaFoldDB" id="A0A1T4JPX0"/>
<dbReference type="InterPro" id="IPR029061">
    <property type="entry name" value="THDP-binding"/>
</dbReference>